<gene>
    <name evidence="1" type="ORF">PUN28_005950</name>
</gene>
<proteinExistence type="predicted"/>
<organism evidence="1 2">
    <name type="scientific">Cardiocondyla obscurior</name>
    <dbReference type="NCBI Taxonomy" id="286306"/>
    <lineage>
        <taxon>Eukaryota</taxon>
        <taxon>Metazoa</taxon>
        <taxon>Ecdysozoa</taxon>
        <taxon>Arthropoda</taxon>
        <taxon>Hexapoda</taxon>
        <taxon>Insecta</taxon>
        <taxon>Pterygota</taxon>
        <taxon>Neoptera</taxon>
        <taxon>Endopterygota</taxon>
        <taxon>Hymenoptera</taxon>
        <taxon>Apocrita</taxon>
        <taxon>Aculeata</taxon>
        <taxon>Formicoidea</taxon>
        <taxon>Formicidae</taxon>
        <taxon>Myrmicinae</taxon>
        <taxon>Cardiocondyla</taxon>
    </lineage>
</organism>
<dbReference type="AlphaFoldDB" id="A0AAW2G8E3"/>
<dbReference type="EMBL" id="JADYXP020000005">
    <property type="protein sequence ID" value="KAL0123783.1"/>
    <property type="molecule type" value="Genomic_DNA"/>
</dbReference>
<reference evidence="1 2" key="1">
    <citation type="submission" date="2023-03" db="EMBL/GenBank/DDBJ databases">
        <title>High recombination rates correlate with genetic variation in Cardiocondyla obscurior ants.</title>
        <authorList>
            <person name="Errbii M."/>
        </authorList>
    </citation>
    <scope>NUCLEOTIDE SEQUENCE [LARGE SCALE GENOMIC DNA]</scope>
    <source>
        <strain evidence="1">Alpha-2009</strain>
        <tissue evidence="1">Whole body</tissue>
    </source>
</reference>
<protein>
    <submittedName>
        <fullName evidence="1">Uncharacterized protein</fullName>
    </submittedName>
</protein>
<name>A0AAW2G8E3_9HYME</name>
<evidence type="ECO:0000313" key="2">
    <source>
        <dbReference type="Proteomes" id="UP001430953"/>
    </source>
</evidence>
<evidence type="ECO:0000313" key="1">
    <source>
        <dbReference type="EMBL" id="KAL0123783.1"/>
    </source>
</evidence>
<dbReference type="Proteomes" id="UP001430953">
    <property type="component" value="Unassembled WGS sequence"/>
</dbReference>
<comment type="caution">
    <text evidence="1">The sequence shown here is derived from an EMBL/GenBank/DDBJ whole genome shotgun (WGS) entry which is preliminary data.</text>
</comment>
<keyword evidence="2" id="KW-1185">Reference proteome</keyword>
<accession>A0AAW2G8E3</accession>
<sequence length="228" mass="26518">MINFRINATVYLIYLSIRGEYSRLTKMADYKRMAGSMSTNMYVHSFTHTQTYTRTRTYTRRRSVYRYAPRIRTPVSHGHRAALSGARSALPGCRVCVHACVRAWAGKRRVWHAYRAFVCGKNWHWAREGYRYPSFATRIDTPTGITKNTTLRPSRSRSRFLLFPRVYFFPLQARDNREVSGIGNVVGNKNDTTACTRTPQKWPKRKKWFGRHHRDPSTLGGCVAQNCI</sequence>